<feature type="transmembrane region" description="Helical" evidence="7">
    <location>
        <begin position="286"/>
        <end position="306"/>
    </location>
</feature>
<gene>
    <name evidence="9" type="ORF">ISP19_03905</name>
</gene>
<feature type="transmembrane region" description="Helical" evidence="7">
    <location>
        <begin position="129"/>
        <end position="147"/>
    </location>
</feature>
<feature type="transmembrane region" description="Helical" evidence="7">
    <location>
        <begin position="184"/>
        <end position="205"/>
    </location>
</feature>
<feature type="transmembrane region" description="Helical" evidence="7">
    <location>
        <begin position="419"/>
        <end position="440"/>
    </location>
</feature>
<dbReference type="Pfam" id="PF07690">
    <property type="entry name" value="MFS_1"/>
    <property type="match status" value="1"/>
</dbReference>
<feature type="domain" description="Major facilitator superfamily (MFS) profile" evidence="8">
    <location>
        <begin position="31"/>
        <end position="523"/>
    </location>
</feature>
<dbReference type="Proteomes" id="UP001430149">
    <property type="component" value="Unassembled WGS sequence"/>
</dbReference>
<organism evidence="9 10">
    <name type="scientific">Dyella flava</name>
    <dbReference type="NCBI Taxonomy" id="1920170"/>
    <lineage>
        <taxon>Bacteria</taxon>
        <taxon>Pseudomonadati</taxon>
        <taxon>Pseudomonadota</taxon>
        <taxon>Gammaproteobacteria</taxon>
        <taxon>Lysobacterales</taxon>
        <taxon>Rhodanobacteraceae</taxon>
        <taxon>Dyella</taxon>
    </lineage>
</organism>
<feature type="transmembrane region" description="Helical" evidence="7">
    <location>
        <begin position="217"/>
        <end position="237"/>
    </location>
</feature>
<name>A0ABS2JZT6_9GAMM</name>
<dbReference type="SUPFAM" id="SSF103473">
    <property type="entry name" value="MFS general substrate transporter"/>
    <property type="match status" value="2"/>
</dbReference>
<accession>A0ABS2JZT6</accession>
<feature type="transmembrane region" description="Helical" evidence="7">
    <location>
        <begin position="73"/>
        <end position="90"/>
    </location>
</feature>
<feature type="transmembrane region" description="Helical" evidence="7">
    <location>
        <begin position="375"/>
        <end position="398"/>
    </location>
</feature>
<keyword evidence="10" id="KW-1185">Reference proteome</keyword>
<evidence type="ECO:0000256" key="1">
    <source>
        <dbReference type="ARBA" id="ARBA00004651"/>
    </source>
</evidence>
<evidence type="ECO:0000256" key="7">
    <source>
        <dbReference type="SAM" id="Phobius"/>
    </source>
</evidence>
<protein>
    <submittedName>
        <fullName evidence="9">MFS transporter</fullName>
    </submittedName>
</protein>
<dbReference type="InterPro" id="IPR004638">
    <property type="entry name" value="EmrB-like"/>
</dbReference>
<reference evidence="9" key="1">
    <citation type="submission" date="2020-10" db="EMBL/GenBank/DDBJ databases">
        <title>Phylogeny of dyella-like bacteria.</title>
        <authorList>
            <person name="Fu J."/>
        </authorList>
    </citation>
    <scope>NUCLEOTIDE SEQUENCE</scope>
    <source>
        <strain evidence="9">DHOC52</strain>
    </source>
</reference>
<comment type="caution">
    <text evidence="9">The sequence shown here is derived from an EMBL/GenBank/DDBJ whole genome shotgun (WGS) entry which is preliminary data.</text>
</comment>
<keyword evidence="6 7" id="KW-0472">Membrane</keyword>
<keyword evidence="5 7" id="KW-1133">Transmembrane helix</keyword>
<evidence type="ECO:0000256" key="6">
    <source>
        <dbReference type="ARBA" id="ARBA00023136"/>
    </source>
</evidence>
<evidence type="ECO:0000256" key="5">
    <source>
        <dbReference type="ARBA" id="ARBA00022989"/>
    </source>
</evidence>
<dbReference type="Gene3D" id="1.20.1250.20">
    <property type="entry name" value="MFS general substrate transporter like domains"/>
    <property type="match status" value="1"/>
</dbReference>
<comment type="subcellular location">
    <subcellularLocation>
        <location evidence="1">Cell membrane</location>
        <topology evidence="1">Multi-pass membrane protein</topology>
    </subcellularLocation>
</comment>
<dbReference type="RefSeq" id="WP_204680035.1">
    <property type="nucleotide sequence ID" value="NZ_BSNR01000017.1"/>
</dbReference>
<dbReference type="PROSITE" id="PS50850">
    <property type="entry name" value="MFS"/>
    <property type="match status" value="1"/>
</dbReference>
<evidence type="ECO:0000256" key="4">
    <source>
        <dbReference type="ARBA" id="ARBA00022692"/>
    </source>
</evidence>
<keyword evidence="4 7" id="KW-0812">Transmembrane</keyword>
<evidence type="ECO:0000256" key="3">
    <source>
        <dbReference type="ARBA" id="ARBA00022475"/>
    </source>
</evidence>
<feature type="transmembrane region" description="Helical" evidence="7">
    <location>
        <begin position="350"/>
        <end position="369"/>
    </location>
</feature>
<feature type="transmembrane region" description="Helical" evidence="7">
    <location>
        <begin position="32"/>
        <end position="53"/>
    </location>
</feature>
<feature type="transmembrane region" description="Helical" evidence="7">
    <location>
        <begin position="249"/>
        <end position="266"/>
    </location>
</feature>
<feature type="transmembrane region" description="Helical" evidence="7">
    <location>
        <begin position="318"/>
        <end position="338"/>
    </location>
</feature>
<evidence type="ECO:0000313" key="9">
    <source>
        <dbReference type="EMBL" id="MBM7124514.1"/>
    </source>
</evidence>
<dbReference type="InterPro" id="IPR036259">
    <property type="entry name" value="MFS_trans_sf"/>
</dbReference>
<dbReference type="InterPro" id="IPR011701">
    <property type="entry name" value="MFS"/>
</dbReference>
<sequence>MSQIGKPPCEEGVILGGPSATPCARSSRRWTLVAAILGSSLAFIDGTVVNVALPAIQRTLGATTSDAQWVMESYALFLASLLLVGGALGDRFGRKRIFLIGSGLFTLASIGCSLSTAVMPLIAARAVQGVGAALLIPGSLALISATFPTSERGAAIGTWSAFSAITAAIGPVIGGFLVEHYSWNLAFLVNAPIGIVLWAICAAKVPESKGGQGGGSIDAFGAGLVTIGLAGLVFAFIEAPARGWSATPIWMAVVVGLVALVLFVYVEARIASPMLPLKLFRERSFAGANVLTALLYAALGGSLFFLPLNLIQVQGYGATVAGAALLPFIVILFVLSRWAGSLVDRFGSRLPLVIGPFMASIGFAMFTLASTSSGYWQAFFPAICMLGLGMGITVAPLTTTVMNSVDKQLAGTASGINNAVSRAAALLAIALFGVVLTSVFDATLNGELARMHASPGLVAAVVTQRGKLAGIVIPGGYAEAAAAALRHAVKVSFVAGFRWVMLVAAALALLSAISAWVFIEGKVIGDAQARRRG</sequence>
<dbReference type="PANTHER" id="PTHR42718">
    <property type="entry name" value="MAJOR FACILITATOR SUPERFAMILY MULTIDRUG TRANSPORTER MFSC"/>
    <property type="match status" value="1"/>
</dbReference>
<feature type="transmembrane region" description="Helical" evidence="7">
    <location>
        <begin position="97"/>
        <end position="123"/>
    </location>
</feature>
<feature type="transmembrane region" description="Helical" evidence="7">
    <location>
        <begin position="159"/>
        <end position="178"/>
    </location>
</feature>
<dbReference type="CDD" id="cd17321">
    <property type="entry name" value="MFS_MMR_MDR_like"/>
    <property type="match status" value="1"/>
</dbReference>
<evidence type="ECO:0000313" key="10">
    <source>
        <dbReference type="Proteomes" id="UP001430149"/>
    </source>
</evidence>
<dbReference type="PANTHER" id="PTHR42718:SF42">
    <property type="entry name" value="EXPORT PROTEIN"/>
    <property type="match status" value="1"/>
</dbReference>
<keyword evidence="3" id="KW-1003">Cell membrane</keyword>
<feature type="transmembrane region" description="Helical" evidence="7">
    <location>
        <begin position="499"/>
        <end position="519"/>
    </location>
</feature>
<evidence type="ECO:0000256" key="2">
    <source>
        <dbReference type="ARBA" id="ARBA00022448"/>
    </source>
</evidence>
<dbReference type="NCBIfam" id="TIGR00711">
    <property type="entry name" value="efflux_EmrB"/>
    <property type="match status" value="1"/>
</dbReference>
<keyword evidence="2" id="KW-0813">Transport</keyword>
<dbReference type="Gene3D" id="1.20.1720.10">
    <property type="entry name" value="Multidrug resistance protein D"/>
    <property type="match status" value="1"/>
</dbReference>
<dbReference type="InterPro" id="IPR020846">
    <property type="entry name" value="MFS_dom"/>
</dbReference>
<dbReference type="EMBL" id="JADIKE010000027">
    <property type="protein sequence ID" value="MBM7124514.1"/>
    <property type="molecule type" value="Genomic_DNA"/>
</dbReference>
<proteinExistence type="predicted"/>
<dbReference type="PRINTS" id="PR01036">
    <property type="entry name" value="TCRTETB"/>
</dbReference>
<evidence type="ECO:0000259" key="8">
    <source>
        <dbReference type="PROSITE" id="PS50850"/>
    </source>
</evidence>